<dbReference type="Pfam" id="PF11103">
    <property type="entry name" value="DUF2887"/>
    <property type="match status" value="1"/>
</dbReference>
<dbReference type="EMBL" id="JADEXF010000760">
    <property type="protein sequence ID" value="MBE9107176.1"/>
    <property type="molecule type" value="Genomic_DNA"/>
</dbReference>
<name>A0ABR9U3C5_9NOSO</name>
<gene>
    <name evidence="1" type="ORF">IQ229_20275</name>
</gene>
<proteinExistence type="predicted"/>
<evidence type="ECO:0000313" key="2">
    <source>
        <dbReference type="Proteomes" id="UP000647836"/>
    </source>
</evidence>
<dbReference type="PANTHER" id="PTHR35586">
    <property type="entry name" value="SLL1691 PROTEIN"/>
    <property type="match status" value="1"/>
</dbReference>
<organism evidence="1 2">
    <name type="scientific">Nostoc cf. edaphicum LEGE 07299</name>
    <dbReference type="NCBI Taxonomy" id="2777974"/>
    <lineage>
        <taxon>Bacteria</taxon>
        <taxon>Bacillati</taxon>
        <taxon>Cyanobacteriota</taxon>
        <taxon>Cyanophyceae</taxon>
        <taxon>Nostocales</taxon>
        <taxon>Nostocaceae</taxon>
        <taxon>Nostoc</taxon>
    </lineage>
</organism>
<dbReference type="InterPro" id="IPR010106">
    <property type="entry name" value="RpnA"/>
</dbReference>
<sequence length="275" mass="31987">MKTDTIFYTLFQTLPGVLFELLEQSQALALHYQFTSVEIKELARRIDGLFLPKPEFPEDTIYFVEVQFQRDDDIYWRIITEAFLYINQYKPQRRCQAVLLFAQRSLDPGIPFIYQTSLAPQQIRTIYLDELDNVPSSSIGLGIIKLVVAAEDQAVQQAKNLIKQVQQTDEANRSNLLELVERMLIYKFVNKSQQELEAMFGLTDWRQTKFYQEVKEETKQEVKEEVRKETKLDTIPRLLKLGLSIEQIAEALELDVKQVRQAIEKQGEEGTGSNL</sequence>
<dbReference type="Proteomes" id="UP000647836">
    <property type="component" value="Unassembled WGS sequence"/>
</dbReference>
<comment type="caution">
    <text evidence="1">The sequence shown here is derived from an EMBL/GenBank/DDBJ whole genome shotgun (WGS) entry which is preliminary data.</text>
</comment>
<reference evidence="1 2" key="1">
    <citation type="submission" date="2020-10" db="EMBL/GenBank/DDBJ databases">
        <authorList>
            <person name="Castelo-Branco R."/>
            <person name="Eusebio N."/>
            <person name="Adriana R."/>
            <person name="Vieira A."/>
            <person name="Brugerolle De Fraissinette N."/>
            <person name="Rezende De Castro R."/>
            <person name="Schneider M.P."/>
            <person name="Vasconcelos V."/>
            <person name="Leao P.N."/>
        </authorList>
    </citation>
    <scope>NUCLEOTIDE SEQUENCE [LARGE SCALE GENOMIC DNA]</scope>
    <source>
        <strain evidence="1 2">LEGE 07299</strain>
    </source>
</reference>
<evidence type="ECO:0000313" key="1">
    <source>
        <dbReference type="EMBL" id="MBE9107176.1"/>
    </source>
</evidence>
<dbReference type="NCBIfam" id="TIGR01784">
    <property type="entry name" value="T_den_put_tspse"/>
    <property type="match status" value="1"/>
</dbReference>
<accession>A0ABR9U3C5</accession>
<dbReference type="InterPro" id="IPR022573">
    <property type="entry name" value="DUF2887"/>
</dbReference>
<dbReference type="PANTHER" id="PTHR35586:SF2">
    <property type="entry name" value="SLL1542 PROTEIN"/>
    <property type="match status" value="1"/>
</dbReference>
<keyword evidence="2" id="KW-1185">Reference proteome</keyword>
<protein>
    <submittedName>
        <fullName evidence="1">Rpn family recombination-promoting nuclease/putative transposase</fullName>
    </submittedName>
</protein>
<dbReference type="RefSeq" id="WP_194046823.1">
    <property type="nucleotide sequence ID" value="NZ_JADEXF010000760.1"/>
</dbReference>